<evidence type="ECO:0000313" key="2">
    <source>
        <dbReference type="Proteomes" id="UP000018542"/>
    </source>
</evidence>
<accession>V5SHX0</accession>
<reference evidence="1 2" key="1">
    <citation type="journal article" date="2014" name="Genome Announc.">
        <title>Complete Genome Sequence of Hyphomicrobium nitrativorans Strain NL23, a Denitrifying Bacterium Isolated from Biofilm of a Methanol-Fed Denitrification System Treating Seawater at the Montreal Biodome.</title>
        <authorList>
            <person name="Martineau C."/>
            <person name="Villeneuve C."/>
            <person name="Mauffrey F."/>
            <person name="Villemur R."/>
        </authorList>
    </citation>
    <scope>NUCLEOTIDE SEQUENCE [LARGE SCALE GENOMIC DNA]</scope>
    <source>
        <strain evidence="1">NL23</strain>
    </source>
</reference>
<protein>
    <submittedName>
        <fullName evidence="1">Uncharacterized protein</fullName>
    </submittedName>
</protein>
<dbReference type="AlphaFoldDB" id="V5SHX0"/>
<keyword evidence="2" id="KW-1185">Reference proteome</keyword>
<dbReference type="KEGG" id="hni:W911_08070"/>
<dbReference type="PATRIC" id="fig|1029756.8.peg.1682"/>
<name>V5SHX0_9HYPH</name>
<organism evidence="1 2">
    <name type="scientific">Hyphomicrobium nitrativorans NL23</name>
    <dbReference type="NCBI Taxonomy" id="1029756"/>
    <lineage>
        <taxon>Bacteria</taxon>
        <taxon>Pseudomonadati</taxon>
        <taxon>Pseudomonadota</taxon>
        <taxon>Alphaproteobacteria</taxon>
        <taxon>Hyphomicrobiales</taxon>
        <taxon>Hyphomicrobiaceae</taxon>
        <taxon>Hyphomicrobium</taxon>
    </lineage>
</organism>
<evidence type="ECO:0000313" key="1">
    <source>
        <dbReference type="EMBL" id="AHB50097.1"/>
    </source>
</evidence>
<proteinExistence type="predicted"/>
<dbReference type="HOGENOM" id="CLU_2601306_0_0_5"/>
<dbReference type="EMBL" id="CP006912">
    <property type="protein sequence ID" value="AHB50097.1"/>
    <property type="molecule type" value="Genomic_DNA"/>
</dbReference>
<dbReference type="Proteomes" id="UP000018542">
    <property type="component" value="Chromosome"/>
</dbReference>
<sequence>MQSDKAGADRTVKTTIKTLNRTIGEAQRKSDRYIRLFHRARAEQIKQHWFDLAVLSDEQAAGASRKLREVLEESRSARV</sequence>
<gene>
    <name evidence="1" type="ORF">W911_08070</name>
</gene>